<name>A0ABT3FS58_9BACT</name>
<evidence type="ECO:0000313" key="1">
    <source>
        <dbReference type="EMBL" id="MCW1886139.1"/>
    </source>
</evidence>
<keyword evidence="2" id="KW-1185">Reference proteome</keyword>
<dbReference type="Proteomes" id="UP001207930">
    <property type="component" value="Unassembled WGS sequence"/>
</dbReference>
<sequence length="667" mass="72564">MELQINKRHLQTGGFAVRFDQGDMNLYLQDGEVNLAACSSDPQLFFYGPHLGCALGITGYVAYGDFNRDGVSDANQYWSIDSVVPAFRVAPGFPDLCSLISAPPSKLPRPLKLFRDGKVTVFHDLRTPQVTQYNLAFYEMVRRYGSVRQVETAVAAGTIDATAATGTINVVVTGQGIVGSPLTIPVTLVPQTEDTTILPLFAEEWAENVRVALAAQPAITSLYTVSGSGNAIVLTEITPNGNDATLNVAITPGTFTSPNFPIDTSVNSVAGTVVAAPAAALKQMNEELVNGRYIFSFPSLQNPQSVPVNMPVTIVPNVEAFGSNPRKKGGFQFLNGKFDNGYYQMDPRIINTIRWTGNDATNIVPGDQIYFSILTPAEDRLSFPPTIPQAPVILSSPTVQSYTLPPSFYDVGQEGVVDVRYQRDLSVSPSTKDRSRREFRMRVKFVDTYAGYAQLTFPLGTNRDTSANGNYDGDALSNLEEYAFQFPTNADLNATARETFVPALVPESGAPGFPLLVEEFNRVIQQEPEPILDAAAQPAGPIGPELDGTNRIVYRVPKRARTGTSLNYSFVENTTNAKGKVKSKKIKAGPKWEIIEESGPTVTRNVQIEVTVLDPTTREVYFVRTRSGTTNVNITQKYLTLRSKAPVKNPAAPLPTLAVKVASVDIR</sequence>
<dbReference type="EMBL" id="JAPDDS010000008">
    <property type="protein sequence ID" value="MCW1886139.1"/>
    <property type="molecule type" value="Genomic_DNA"/>
</dbReference>
<reference evidence="1 2" key="1">
    <citation type="submission" date="2022-10" db="EMBL/GenBank/DDBJ databases">
        <title>Luteolibacter flavescens strain MCCC 1K03193, whole genome shotgun sequencing project.</title>
        <authorList>
            <person name="Zhao G."/>
            <person name="Shen L."/>
        </authorList>
    </citation>
    <scope>NUCLEOTIDE SEQUENCE [LARGE SCALE GENOMIC DNA]</scope>
    <source>
        <strain evidence="1 2">MCCC 1K03193</strain>
    </source>
</reference>
<protein>
    <submittedName>
        <fullName evidence="1">Uncharacterized protein</fullName>
    </submittedName>
</protein>
<evidence type="ECO:0000313" key="2">
    <source>
        <dbReference type="Proteomes" id="UP001207930"/>
    </source>
</evidence>
<accession>A0ABT3FS58</accession>
<comment type="caution">
    <text evidence="1">The sequence shown here is derived from an EMBL/GenBank/DDBJ whole genome shotgun (WGS) entry which is preliminary data.</text>
</comment>
<dbReference type="RefSeq" id="WP_264502093.1">
    <property type="nucleotide sequence ID" value="NZ_JAPDDS010000008.1"/>
</dbReference>
<gene>
    <name evidence="1" type="ORF">OKA04_15485</name>
</gene>
<organism evidence="1 2">
    <name type="scientific">Luteolibacter flavescens</name>
    <dbReference type="NCBI Taxonomy" id="1859460"/>
    <lineage>
        <taxon>Bacteria</taxon>
        <taxon>Pseudomonadati</taxon>
        <taxon>Verrucomicrobiota</taxon>
        <taxon>Verrucomicrobiia</taxon>
        <taxon>Verrucomicrobiales</taxon>
        <taxon>Verrucomicrobiaceae</taxon>
        <taxon>Luteolibacter</taxon>
    </lineage>
</organism>
<proteinExistence type="predicted"/>